<dbReference type="Gene3D" id="3.30.450.20">
    <property type="entry name" value="PAS domain"/>
    <property type="match status" value="1"/>
</dbReference>
<dbReference type="SUPFAM" id="SSF55785">
    <property type="entry name" value="PYP-like sensor domain (PAS domain)"/>
    <property type="match status" value="1"/>
</dbReference>
<proteinExistence type="predicted"/>
<keyword evidence="3" id="KW-0808">Transferase</keyword>
<dbReference type="Pfam" id="PF00990">
    <property type="entry name" value="GGDEF"/>
    <property type="match status" value="1"/>
</dbReference>
<evidence type="ECO:0000259" key="1">
    <source>
        <dbReference type="PROSITE" id="PS50112"/>
    </source>
</evidence>
<keyword evidence="4" id="KW-1185">Reference proteome</keyword>
<accession>A0ABZ1AGS4</accession>
<dbReference type="NCBIfam" id="TIGR00229">
    <property type="entry name" value="sensory_box"/>
    <property type="match status" value="1"/>
</dbReference>
<dbReference type="InterPro" id="IPR035965">
    <property type="entry name" value="PAS-like_dom_sf"/>
</dbReference>
<dbReference type="Proteomes" id="UP001626593">
    <property type="component" value="Chromosome"/>
</dbReference>
<dbReference type="SUPFAM" id="SSF55073">
    <property type="entry name" value="Nucleotide cyclase"/>
    <property type="match status" value="1"/>
</dbReference>
<dbReference type="SMART" id="SM00267">
    <property type="entry name" value="GGDEF"/>
    <property type="match status" value="1"/>
</dbReference>
<dbReference type="PANTHER" id="PTHR46663:SF3">
    <property type="entry name" value="SLL0267 PROTEIN"/>
    <property type="match status" value="1"/>
</dbReference>
<dbReference type="SUPFAM" id="SSF55781">
    <property type="entry name" value="GAF domain-like"/>
    <property type="match status" value="1"/>
</dbReference>
<dbReference type="EC" id="2.7.7.65" evidence="3"/>
<organism evidence="3 4">
    <name type="scientific">Aromatoleum evansii</name>
    <name type="common">Azoarcus evansii</name>
    <dbReference type="NCBI Taxonomy" id="59406"/>
    <lineage>
        <taxon>Bacteria</taxon>
        <taxon>Pseudomonadati</taxon>
        <taxon>Pseudomonadota</taxon>
        <taxon>Betaproteobacteria</taxon>
        <taxon>Rhodocyclales</taxon>
        <taxon>Rhodocyclaceae</taxon>
        <taxon>Aromatoleum</taxon>
    </lineage>
</organism>
<dbReference type="Gene3D" id="3.30.70.270">
    <property type="match status" value="1"/>
</dbReference>
<gene>
    <name evidence="3" type="ORF">U5817_14920</name>
</gene>
<dbReference type="SMART" id="SM00091">
    <property type="entry name" value="PAS"/>
    <property type="match status" value="1"/>
</dbReference>
<dbReference type="Gene3D" id="3.30.450.40">
    <property type="match status" value="1"/>
</dbReference>
<dbReference type="InterPro" id="IPR029787">
    <property type="entry name" value="Nucleotide_cyclase"/>
</dbReference>
<dbReference type="InterPro" id="IPR029016">
    <property type="entry name" value="GAF-like_dom_sf"/>
</dbReference>
<dbReference type="InterPro" id="IPR013656">
    <property type="entry name" value="PAS_4"/>
</dbReference>
<dbReference type="InterPro" id="IPR000160">
    <property type="entry name" value="GGDEF_dom"/>
</dbReference>
<dbReference type="InterPro" id="IPR052163">
    <property type="entry name" value="DGC-Regulatory_Protein"/>
</dbReference>
<dbReference type="Pfam" id="PF08448">
    <property type="entry name" value="PAS_4"/>
    <property type="match status" value="1"/>
</dbReference>
<dbReference type="PANTHER" id="PTHR46663">
    <property type="entry name" value="DIGUANYLATE CYCLASE DGCT-RELATED"/>
    <property type="match status" value="1"/>
</dbReference>
<dbReference type="PROSITE" id="PS50887">
    <property type="entry name" value="GGDEF"/>
    <property type="match status" value="1"/>
</dbReference>
<dbReference type="GO" id="GO:0052621">
    <property type="term" value="F:diguanylate cyclase activity"/>
    <property type="evidence" value="ECO:0007669"/>
    <property type="project" value="UniProtKB-EC"/>
</dbReference>
<feature type="domain" description="GGDEF" evidence="2">
    <location>
        <begin position="317"/>
        <end position="446"/>
    </location>
</feature>
<sequence length="446" mass="49024">MVATAHDDCLPDIVDLLLDAVFLVDTDGRIVYVSAACERMLGYTPQEMIGRELFAFLAPEDRARTVAEASEVIAGRARIGFDNRYVHKDGHRVHLMWSARWSERDRLRIGVARDVTELKHAEAIQRATYAISEAAHAAEDLDVLLRGIHRIIASLVPVAGLALATCDNRTGKLSFSYQRDRHGHPLALYEPVACEFCAQVICGGRPPYLGDLAQAALSGDAAASAGDGGWLAMPLIAHNDTIGVLVLKVDSGVRYSDKDKELLHFVADQVAIAIDRAQLQADLRRAARFDELTGLPNRRLFNERIKSVLARCARSQSGLAVLYIDLDDFKQVNDSLGHASGDLLLQEVARRLQRCVRGTDTVARLGGDEFVVLLEDVHTPEDARAVADKIREAVSHPIDLDTCVLRTQASIGIAVYPEHGQEVERILQHADAAMYADKRNRSSQAM</sequence>
<feature type="domain" description="PAS" evidence="1">
    <location>
        <begin position="6"/>
        <end position="76"/>
    </location>
</feature>
<dbReference type="RefSeq" id="WP_407277859.1">
    <property type="nucleotide sequence ID" value="NZ_CP141259.1"/>
</dbReference>
<dbReference type="PROSITE" id="PS50112">
    <property type="entry name" value="PAS"/>
    <property type="match status" value="1"/>
</dbReference>
<evidence type="ECO:0000259" key="2">
    <source>
        <dbReference type="PROSITE" id="PS50887"/>
    </source>
</evidence>
<dbReference type="SMART" id="SM00065">
    <property type="entry name" value="GAF"/>
    <property type="match status" value="1"/>
</dbReference>
<reference evidence="3 4" key="1">
    <citation type="submission" date="2023-12" db="EMBL/GenBank/DDBJ databases">
        <title>A. evansii MAY27, complete genome.</title>
        <authorList>
            <person name="Wang Y."/>
        </authorList>
    </citation>
    <scope>NUCLEOTIDE SEQUENCE [LARGE SCALE GENOMIC DNA]</scope>
    <source>
        <strain evidence="3 4">MAY27</strain>
    </source>
</reference>
<dbReference type="InterPro" id="IPR003018">
    <property type="entry name" value="GAF"/>
</dbReference>
<keyword evidence="3" id="KW-0548">Nucleotidyltransferase</keyword>
<evidence type="ECO:0000313" key="4">
    <source>
        <dbReference type="Proteomes" id="UP001626593"/>
    </source>
</evidence>
<dbReference type="InterPro" id="IPR043128">
    <property type="entry name" value="Rev_trsase/Diguanyl_cyclase"/>
</dbReference>
<name>A0ABZ1AGS4_AROEV</name>
<dbReference type="CDD" id="cd01949">
    <property type="entry name" value="GGDEF"/>
    <property type="match status" value="1"/>
</dbReference>
<dbReference type="CDD" id="cd00130">
    <property type="entry name" value="PAS"/>
    <property type="match status" value="1"/>
</dbReference>
<dbReference type="NCBIfam" id="TIGR00254">
    <property type="entry name" value="GGDEF"/>
    <property type="match status" value="1"/>
</dbReference>
<evidence type="ECO:0000313" key="3">
    <source>
        <dbReference type="EMBL" id="WRL44499.1"/>
    </source>
</evidence>
<protein>
    <submittedName>
        <fullName evidence="3">Diguanylate cyclase</fullName>
        <ecNumber evidence="3">2.7.7.65</ecNumber>
    </submittedName>
</protein>
<dbReference type="Pfam" id="PF13185">
    <property type="entry name" value="GAF_2"/>
    <property type="match status" value="1"/>
</dbReference>
<dbReference type="InterPro" id="IPR000014">
    <property type="entry name" value="PAS"/>
</dbReference>
<dbReference type="EMBL" id="CP141259">
    <property type="protein sequence ID" value="WRL44499.1"/>
    <property type="molecule type" value="Genomic_DNA"/>
</dbReference>